<proteinExistence type="predicted"/>
<dbReference type="EMBL" id="PYFT01000001">
    <property type="protein sequence ID" value="PSR56427.1"/>
    <property type="molecule type" value="Genomic_DNA"/>
</dbReference>
<reference evidence="2 3" key="1">
    <citation type="submission" date="2018-03" db="EMBL/GenBank/DDBJ databases">
        <title>Adhaeribacter sp. HMF7605 Genome sequencing and assembly.</title>
        <authorList>
            <person name="Kang H."/>
            <person name="Kang J."/>
            <person name="Cha I."/>
            <person name="Kim H."/>
            <person name="Joh K."/>
        </authorList>
    </citation>
    <scope>NUCLEOTIDE SEQUENCE [LARGE SCALE GENOMIC DNA]</scope>
    <source>
        <strain evidence="2 3">HMF7605</strain>
    </source>
</reference>
<name>A0A2T2YLQ5_9BACT</name>
<dbReference type="PANTHER" id="PTHR14969:SF13">
    <property type="entry name" value="AT30094P"/>
    <property type="match status" value="1"/>
</dbReference>
<organism evidence="2 3">
    <name type="scientific">Adhaeribacter arboris</name>
    <dbReference type="NCBI Taxonomy" id="2072846"/>
    <lineage>
        <taxon>Bacteria</taxon>
        <taxon>Pseudomonadati</taxon>
        <taxon>Bacteroidota</taxon>
        <taxon>Cytophagia</taxon>
        <taxon>Cytophagales</taxon>
        <taxon>Hymenobacteraceae</taxon>
        <taxon>Adhaeribacter</taxon>
    </lineage>
</organism>
<gene>
    <name evidence="2" type="ORF">AHMF7605_24470</name>
</gene>
<protein>
    <recommendedName>
        <fullName evidence="1">Phosphatidic acid phosphatase type 2/haloperoxidase domain-containing protein</fullName>
    </recommendedName>
</protein>
<dbReference type="CDD" id="cd03394">
    <property type="entry name" value="PAP2_like_5"/>
    <property type="match status" value="1"/>
</dbReference>
<dbReference type="InterPro" id="IPR000326">
    <property type="entry name" value="PAP2/HPO"/>
</dbReference>
<feature type="domain" description="Phosphatidic acid phosphatase type 2/haloperoxidase" evidence="1">
    <location>
        <begin position="164"/>
        <end position="265"/>
    </location>
</feature>
<dbReference type="SUPFAM" id="SSF48317">
    <property type="entry name" value="Acid phosphatase/Vanadium-dependent haloperoxidase"/>
    <property type="match status" value="1"/>
</dbReference>
<sequence>MPELIFMKKLLFLYLLLPQFLLAQTKELVITTYPISGPPDRTTQVSTGKKISFAVNYSGSLEVVTIFSIPDALVKSQDDPAEDKYIHKVIRKATLPVMLIGFGFAGTGKRPLLEYNEEIEEAIQEHYSGFHTKIDNYTRYAPIAMAYCLNIAGIKGQHSLVNLTCLFVLSDFISSATTKTLKDITHQMRPDHSTADAFPSGHTSGAFTGATILFLEYKDKSIWYGISGYSFAVATGALRMMNNKHWFSDVVTGAGIGILSTQVAYAVYPWIQKQISQGIPKLSNKSLFLSPTYANKALGIGMVYQLK</sequence>
<accession>A0A2T2YLQ5</accession>
<evidence type="ECO:0000313" key="2">
    <source>
        <dbReference type="EMBL" id="PSR56427.1"/>
    </source>
</evidence>
<dbReference type="Proteomes" id="UP000240357">
    <property type="component" value="Unassembled WGS sequence"/>
</dbReference>
<dbReference type="SMART" id="SM00014">
    <property type="entry name" value="acidPPc"/>
    <property type="match status" value="1"/>
</dbReference>
<keyword evidence="3" id="KW-1185">Reference proteome</keyword>
<dbReference type="AlphaFoldDB" id="A0A2T2YLQ5"/>
<dbReference type="Pfam" id="PF01569">
    <property type="entry name" value="PAP2"/>
    <property type="match status" value="1"/>
</dbReference>
<comment type="caution">
    <text evidence="2">The sequence shown here is derived from an EMBL/GenBank/DDBJ whole genome shotgun (WGS) entry which is preliminary data.</text>
</comment>
<evidence type="ECO:0000259" key="1">
    <source>
        <dbReference type="SMART" id="SM00014"/>
    </source>
</evidence>
<dbReference type="InterPro" id="IPR036938">
    <property type="entry name" value="PAP2/HPO_sf"/>
</dbReference>
<dbReference type="PANTHER" id="PTHR14969">
    <property type="entry name" value="SPHINGOSINE-1-PHOSPHATE PHOSPHOHYDROLASE"/>
    <property type="match status" value="1"/>
</dbReference>
<dbReference type="Gene3D" id="1.20.144.10">
    <property type="entry name" value="Phosphatidic acid phosphatase type 2/haloperoxidase"/>
    <property type="match status" value="1"/>
</dbReference>
<evidence type="ECO:0000313" key="3">
    <source>
        <dbReference type="Proteomes" id="UP000240357"/>
    </source>
</evidence>